<feature type="region of interest" description="Disordered" evidence="1">
    <location>
        <begin position="163"/>
        <end position="203"/>
    </location>
</feature>
<dbReference type="Gene3D" id="3.90.190.20">
    <property type="entry name" value="Mur ligase, C-terminal domain"/>
    <property type="match status" value="1"/>
</dbReference>
<proteinExistence type="predicted"/>
<dbReference type="Proteomes" id="UP000011666">
    <property type="component" value="Unassembled WGS sequence"/>
</dbReference>
<dbReference type="InterPro" id="IPR036615">
    <property type="entry name" value="Mur_ligase_C_dom_sf"/>
</dbReference>
<name>M0QMN2_9ACTN</name>
<organism evidence="2 3">
    <name type="scientific">Gordonia soli NBRC 108243</name>
    <dbReference type="NCBI Taxonomy" id="1223545"/>
    <lineage>
        <taxon>Bacteria</taxon>
        <taxon>Bacillati</taxon>
        <taxon>Actinomycetota</taxon>
        <taxon>Actinomycetes</taxon>
        <taxon>Mycobacteriales</taxon>
        <taxon>Gordoniaceae</taxon>
        <taxon>Gordonia</taxon>
    </lineage>
</organism>
<dbReference type="RefSeq" id="WP_007622748.1">
    <property type="nucleotide sequence ID" value="NZ_BANX01000025.1"/>
</dbReference>
<reference evidence="2 3" key="1">
    <citation type="submission" date="2013-01" db="EMBL/GenBank/DDBJ databases">
        <title>Whole genome shotgun sequence of Gordonia soli NBRC 108243.</title>
        <authorList>
            <person name="Isaki-Nakamura S."/>
            <person name="Hosoyama A."/>
            <person name="Tsuchikane K."/>
            <person name="Ando Y."/>
            <person name="Baba S."/>
            <person name="Ohji S."/>
            <person name="Hamada M."/>
            <person name="Tamura T."/>
            <person name="Yamazoe A."/>
            <person name="Yamazaki S."/>
            <person name="Fujita N."/>
        </authorList>
    </citation>
    <scope>NUCLEOTIDE SEQUENCE [LARGE SCALE GENOMIC DNA]</scope>
    <source>
        <strain evidence="2 3">NBRC 108243</strain>
    </source>
</reference>
<dbReference type="STRING" id="1223545.GS4_25_01240"/>
<evidence type="ECO:0000313" key="2">
    <source>
        <dbReference type="EMBL" id="GAC69551.1"/>
    </source>
</evidence>
<accession>M0QMN2</accession>
<evidence type="ECO:0008006" key="4">
    <source>
        <dbReference type="Google" id="ProtNLM"/>
    </source>
</evidence>
<protein>
    <recommendedName>
        <fullName evidence="4">UDP-N-acetylmuramoyl-tripeptide--D-alanyl-D-alanine ligase</fullName>
    </recommendedName>
</protein>
<dbReference type="AlphaFoldDB" id="M0QMN2"/>
<evidence type="ECO:0000313" key="3">
    <source>
        <dbReference type="Proteomes" id="UP000011666"/>
    </source>
</evidence>
<keyword evidence="3" id="KW-1185">Reference proteome</keyword>
<dbReference type="eggNOG" id="COG0770">
    <property type="taxonomic scope" value="Bacteria"/>
</dbReference>
<evidence type="ECO:0000256" key="1">
    <source>
        <dbReference type="SAM" id="MobiDB-lite"/>
    </source>
</evidence>
<comment type="caution">
    <text evidence="2">The sequence shown here is derived from an EMBL/GenBank/DDBJ whole genome shotgun (WGS) entry which is preliminary data.</text>
</comment>
<dbReference type="EMBL" id="BANX01000025">
    <property type="protein sequence ID" value="GAC69551.1"/>
    <property type="molecule type" value="Genomic_DNA"/>
</dbReference>
<dbReference type="GO" id="GO:0016881">
    <property type="term" value="F:acid-amino acid ligase activity"/>
    <property type="evidence" value="ECO:0007669"/>
    <property type="project" value="InterPro"/>
</dbReference>
<gene>
    <name evidence="2" type="ORF">GS4_25_01240</name>
</gene>
<sequence>MAGDHTALTVLSSRVDATDADIRDLLRRVAELASTPRGADRGARPRTFAILGDLVVPDAPTADATVVAHDRIGRLAVRLAIDKTLCIGTSRAVRATYQGAVMEGSWGDEALAVADIGAALELIGSDESWLPRGGDVVLIAGSVGDRAVLADAFRDRSGAELHEIGPGEVGSGAVGSCDADADATSGRADADVTEQDEKGKIQR</sequence>